<dbReference type="RefSeq" id="WP_117487594.1">
    <property type="nucleotide sequence ID" value="NZ_QVIG01000001.1"/>
</dbReference>
<evidence type="ECO:0000313" key="1">
    <source>
        <dbReference type="EMBL" id="RGD59396.1"/>
    </source>
</evidence>
<proteinExistence type="predicted"/>
<dbReference type="AlphaFoldDB" id="A0A372ZU03"/>
<comment type="caution">
    <text evidence="1">The sequence shown here is derived from an EMBL/GenBank/DDBJ whole genome shotgun (WGS) entry which is preliminary data.</text>
</comment>
<dbReference type="Proteomes" id="UP000263377">
    <property type="component" value="Unassembled WGS sequence"/>
</dbReference>
<accession>A0A372ZU03</accession>
<keyword evidence="2" id="KW-1185">Reference proteome</keyword>
<evidence type="ECO:0000313" key="2">
    <source>
        <dbReference type="Proteomes" id="UP000263377"/>
    </source>
</evidence>
<dbReference type="EMBL" id="QVIG01000001">
    <property type="protein sequence ID" value="RGD59396.1"/>
    <property type="molecule type" value="Genomic_DNA"/>
</dbReference>
<gene>
    <name evidence="1" type="ORF">DR950_17790</name>
</gene>
<reference evidence="1 2" key="1">
    <citation type="submission" date="2018-08" db="EMBL/GenBank/DDBJ databases">
        <title>Diversity &amp; Physiological Properties of Lignin-Decomposing Actinobacteria from Soil.</title>
        <authorList>
            <person name="Roh S.G."/>
            <person name="Kim S.B."/>
        </authorList>
    </citation>
    <scope>NUCLEOTIDE SEQUENCE [LARGE SCALE GENOMIC DNA]</scope>
    <source>
        <strain evidence="1 2">MMS17-GH009</strain>
    </source>
</reference>
<protein>
    <submittedName>
        <fullName evidence="1">Uncharacterized protein</fullName>
    </submittedName>
</protein>
<organism evidence="1 2">
    <name type="scientific">Kitasatospora xanthocidica</name>
    <dbReference type="NCBI Taxonomy" id="83382"/>
    <lineage>
        <taxon>Bacteria</taxon>
        <taxon>Bacillati</taxon>
        <taxon>Actinomycetota</taxon>
        <taxon>Actinomycetes</taxon>
        <taxon>Kitasatosporales</taxon>
        <taxon>Streptomycetaceae</taxon>
        <taxon>Kitasatospora</taxon>
    </lineage>
</organism>
<name>A0A372ZU03_9ACTN</name>
<sequence>MLPTLIAVKDNQGCPTYAFDYSSILDPLVRTIATERAENEEVDHGLDQIATLAQSVNAAPDRDAADAPAAELSNRVDDFLDFLGHRRHELPAEPNQFDTRNARRLAAQLRAMAATLTTWSDRHSAEHAA</sequence>